<evidence type="ECO:0000313" key="2">
    <source>
        <dbReference type="Proteomes" id="UP000182379"/>
    </source>
</evidence>
<sequence length="331" mass="37908">MPIPLVVWAAAGIGAAGLKLYKSATSSANMVKNAIERYNEERFKFYKVLERLMPEVEELGRMKLHIWGCYDKVYAILDRIENKPGHYTYKSHKNLHLLPQDVRKLKRIRRVVDRIQEKKLDTEGTGMLTVVALQGGAASSYSQSELERDEAKLVMEKIMDQPLYTSEVTALDEMSVLESIMCFPKVLRPGYFSDKDGSKMTKDEAVRFKTDTDTQSLLLADAEARGERLLEVVRHVYRTTETLKNEQREQIQFMQRLLETKTDYQTFTLEEKDRLNFLVALGFVLRELARTDIVLKNGSMAILNRSGLRVPLGKAQDLLPVENLALLDEND</sequence>
<reference evidence="1 2" key="1">
    <citation type="submission" date="2016-10" db="EMBL/GenBank/DDBJ databases">
        <authorList>
            <person name="Varghese N."/>
            <person name="Submissions S."/>
        </authorList>
    </citation>
    <scope>NUCLEOTIDE SEQUENCE [LARGE SCALE GENOMIC DNA]</scope>
    <source>
        <strain evidence="1 2">WCC6</strain>
    </source>
</reference>
<name>A0A1H2YTQ9_ACIFE</name>
<dbReference type="GeneID" id="78335641"/>
<organism evidence="1 2">
    <name type="scientific">Acidaminococcus fermentans</name>
    <dbReference type="NCBI Taxonomy" id="905"/>
    <lineage>
        <taxon>Bacteria</taxon>
        <taxon>Bacillati</taxon>
        <taxon>Bacillota</taxon>
        <taxon>Negativicutes</taxon>
        <taxon>Acidaminococcales</taxon>
        <taxon>Acidaminococcaceae</taxon>
        <taxon>Acidaminococcus</taxon>
    </lineage>
</organism>
<dbReference type="RefSeq" id="WP_012939275.1">
    <property type="nucleotide sequence ID" value="NZ_CALAKB010000045.1"/>
</dbReference>
<comment type="caution">
    <text evidence="1">The sequence shown here is derived from an EMBL/GenBank/DDBJ whole genome shotgun (WGS) entry which is preliminary data.</text>
</comment>
<accession>A0A1H2YTQ9</accession>
<dbReference type="Proteomes" id="UP000182379">
    <property type="component" value="Unassembled WGS sequence"/>
</dbReference>
<proteinExistence type="predicted"/>
<dbReference type="OMA" id="HYTYKSH"/>
<dbReference type="EMBL" id="FNOP01000012">
    <property type="protein sequence ID" value="SDX08427.1"/>
    <property type="molecule type" value="Genomic_DNA"/>
</dbReference>
<evidence type="ECO:0000313" key="1">
    <source>
        <dbReference type="EMBL" id="SDX08427.1"/>
    </source>
</evidence>
<gene>
    <name evidence="1" type="ORF">SAMN05216495_11257</name>
</gene>
<protein>
    <submittedName>
        <fullName evidence="1">Uncharacterized protein</fullName>
    </submittedName>
</protein>
<dbReference type="AlphaFoldDB" id="A0A1H2YTQ9"/>